<keyword evidence="1" id="KW-0479">Metal-binding</keyword>
<dbReference type="EMBL" id="CM029040">
    <property type="protein sequence ID" value="KAG2633027.1"/>
    <property type="molecule type" value="Genomic_DNA"/>
</dbReference>
<keyword evidence="2" id="KW-0449">Lipoprotein</keyword>
<dbReference type="PROSITE" id="PS01047">
    <property type="entry name" value="HMA_1"/>
    <property type="match status" value="1"/>
</dbReference>
<organism evidence="6 7">
    <name type="scientific">Panicum virgatum</name>
    <name type="common">Blackwell switchgrass</name>
    <dbReference type="NCBI Taxonomy" id="38727"/>
    <lineage>
        <taxon>Eukaryota</taxon>
        <taxon>Viridiplantae</taxon>
        <taxon>Streptophyta</taxon>
        <taxon>Embryophyta</taxon>
        <taxon>Tracheophyta</taxon>
        <taxon>Spermatophyta</taxon>
        <taxon>Magnoliopsida</taxon>
        <taxon>Liliopsida</taxon>
        <taxon>Poales</taxon>
        <taxon>Poaceae</taxon>
        <taxon>PACMAD clade</taxon>
        <taxon>Panicoideae</taxon>
        <taxon>Panicodae</taxon>
        <taxon>Paniceae</taxon>
        <taxon>Panicinae</taxon>
        <taxon>Panicum</taxon>
        <taxon>Panicum sect. Hiantes</taxon>
    </lineage>
</organism>
<accession>A0A8T0VF57</accession>
<feature type="region of interest" description="Disordered" evidence="4">
    <location>
        <begin position="99"/>
        <end position="122"/>
    </location>
</feature>
<evidence type="ECO:0000313" key="6">
    <source>
        <dbReference type="EMBL" id="KAG2633027.1"/>
    </source>
</evidence>
<comment type="similarity">
    <text evidence="3">Belongs to the HIPP family.</text>
</comment>
<evidence type="ECO:0000256" key="4">
    <source>
        <dbReference type="SAM" id="MobiDB-lite"/>
    </source>
</evidence>
<name>A0A8T0VF57_PANVG</name>
<evidence type="ECO:0000259" key="5">
    <source>
        <dbReference type="PROSITE" id="PS50846"/>
    </source>
</evidence>
<sequence>MANKGTKAEGGGGGAPKAAGDKEVVISAPVHCVGCARKLRRSLLQRLDGVGEVIVDSTTDRVVVRGPKAAENAAGYLKVVERRTGRKAVLVSPAPDKLPPAAAAAAKGEKTKQLKDGGGNKDVTNDLPEIDMKMVVVLRINLHCDACCEEIKRRTLGIQGVEDAVPHLKSSQMMVKGVVEPATLVGSIRSRTGRKAAIFRAEPLEPPPPPPKSPPKDAPSPVDAQTKKDDPSDNTGEKKDGRENANKEEEENSGGGGRGEEGKNPKAEKPSGGAGGDAAWEQEAETHGGAGDGVVLESHKKDDRLFSVPLPAGVVTVAPEMALDNAAAGAAPYSCYSYPSYYSYAAHPSYSYQYGQYPPQYYAPPPYAYAGGHDVYGCPRYPPEPFTEENPNACAIV</sequence>
<dbReference type="AlphaFoldDB" id="A0A8T0VF57"/>
<dbReference type="InterPro" id="IPR044577">
    <property type="entry name" value="HIPP4/7/8/17/18/19"/>
</dbReference>
<feature type="domain" description="HMA" evidence="5">
    <location>
        <begin position="133"/>
        <end position="196"/>
    </location>
</feature>
<dbReference type="PROSITE" id="PS50846">
    <property type="entry name" value="HMA_2"/>
    <property type="match status" value="1"/>
</dbReference>
<dbReference type="SUPFAM" id="SSF55008">
    <property type="entry name" value="HMA, heavy metal-associated domain"/>
    <property type="match status" value="2"/>
</dbReference>
<feature type="compositionally biased region" description="Basic and acidic residues" evidence="4">
    <location>
        <begin position="107"/>
        <end position="119"/>
    </location>
</feature>
<dbReference type="Gene3D" id="3.30.70.100">
    <property type="match status" value="2"/>
</dbReference>
<evidence type="ECO:0000256" key="3">
    <source>
        <dbReference type="ARBA" id="ARBA00024045"/>
    </source>
</evidence>
<reference evidence="6" key="1">
    <citation type="submission" date="2020-05" db="EMBL/GenBank/DDBJ databases">
        <title>WGS assembly of Panicum virgatum.</title>
        <authorList>
            <person name="Lovell J.T."/>
            <person name="Jenkins J."/>
            <person name="Shu S."/>
            <person name="Juenger T.E."/>
            <person name="Schmutz J."/>
        </authorList>
    </citation>
    <scope>NUCLEOTIDE SEQUENCE</scope>
    <source>
        <strain evidence="6">AP13</strain>
    </source>
</reference>
<protein>
    <recommendedName>
        <fullName evidence="5">HMA domain-containing protein</fullName>
    </recommendedName>
</protein>
<comment type="caution">
    <text evidence="6">The sequence shown here is derived from an EMBL/GenBank/DDBJ whole genome shotgun (WGS) entry which is preliminary data.</text>
</comment>
<proteinExistence type="inferred from homology"/>
<keyword evidence="2" id="KW-0636">Prenylation</keyword>
<dbReference type="GO" id="GO:0046872">
    <property type="term" value="F:metal ion binding"/>
    <property type="evidence" value="ECO:0007669"/>
    <property type="project" value="UniProtKB-KW"/>
</dbReference>
<keyword evidence="7" id="KW-1185">Reference proteome</keyword>
<dbReference type="PANTHER" id="PTHR46195">
    <property type="entry name" value="HEAVY METAL-ASSOCIATED ISOPRENYLATED PLANT PROTEIN 7"/>
    <property type="match status" value="1"/>
</dbReference>
<dbReference type="InterPro" id="IPR017969">
    <property type="entry name" value="Heavy-metal-associated_CS"/>
</dbReference>
<feature type="compositionally biased region" description="Basic and acidic residues" evidence="4">
    <location>
        <begin position="258"/>
        <end position="269"/>
    </location>
</feature>
<gene>
    <name evidence="6" type="ORF">PVAP13_2NG291300</name>
</gene>
<dbReference type="Proteomes" id="UP000823388">
    <property type="component" value="Chromosome 2N"/>
</dbReference>
<dbReference type="Pfam" id="PF00403">
    <property type="entry name" value="HMA"/>
    <property type="match status" value="2"/>
</dbReference>
<feature type="compositionally biased region" description="Basic and acidic residues" evidence="4">
    <location>
        <begin position="225"/>
        <end position="247"/>
    </location>
</feature>
<feature type="compositionally biased region" description="Pro residues" evidence="4">
    <location>
        <begin position="204"/>
        <end position="218"/>
    </location>
</feature>
<dbReference type="InterPro" id="IPR036163">
    <property type="entry name" value="HMA_dom_sf"/>
</dbReference>
<dbReference type="CDD" id="cd00371">
    <property type="entry name" value="HMA"/>
    <property type="match status" value="1"/>
</dbReference>
<feature type="region of interest" description="Disordered" evidence="4">
    <location>
        <begin position="200"/>
        <end position="279"/>
    </location>
</feature>
<dbReference type="InterPro" id="IPR006121">
    <property type="entry name" value="HMA_dom"/>
</dbReference>
<dbReference type="PANTHER" id="PTHR46195:SF7">
    <property type="entry name" value="OS07G0298900 PROTEIN"/>
    <property type="match status" value="1"/>
</dbReference>
<evidence type="ECO:0000313" key="7">
    <source>
        <dbReference type="Proteomes" id="UP000823388"/>
    </source>
</evidence>
<evidence type="ECO:0000256" key="2">
    <source>
        <dbReference type="ARBA" id="ARBA00023289"/>
    </source>
</evidence>
<evidence type="ECO:0000256" key="1">
    <source>
        <dbReference type="ARBA" id="ARBA00022723"/>
    </source>
</evidence>